<protein>
    <submittedName>
        <fullName evidence="1">Uncharacterized protein</fullName>
    </submittedName>
</protein>
<dbReference type="EMBL" id="CP051682">
    <property type="protein sequence ID" value="QJD96643.1"/>
    <property type="molecule type" value="Genomic_DNA"/>
</dbReference>
<gene>
    <name evidence="1" type="ORF">HH214_12510</name>
</gene>
<proteinExistence type="predicted"/>
<sequence length="74" mass="8628">MAEEQQDPSPEYIKGFNQMYKLKQEMPEVAQQVLSSKAEGDRVKGMTAGARQYELERIREVSQKGHEQTREREI</sequence>
<name>A0A7L5E722_9SPHI</name>
<keyword evidence="2" id="KW-1185">Reference proteome</keyword>
<dbReference type="Proteomes" id="UP000503278">
    <property type="component" value="Chromosome"/>
</dbReference>
<dbReference type="RefSeq" id="WP_169608148.1">
    <property type="nucleotide sequence ID" value="NZ_CP051682.1"/>
</dbReference>
<dbReference type="KEGG" id="mrob:HH214_12510"/>
<evidence type="ECO:0000313" key="2">
    <source>
        <dbReference type="Proteomes" id="UP000503278"/>
    </source>
</evidence>
<accession>A0A7L5E722</accession>
<reference evidence="1 2" key="1">
    <citation type="submission" date="2020-04" db="EMBL/GenBank/DDBJ databases">
        <title>Genome sequencing of novel species.</title>
        <authorList>
            <person name="Heo J."/>
            <person name="Kim S.-J."/>
            <person name="Kim J.-S."/>
            <person name="Hong S.-B."/>
            <person name="Kwon S.-W."/>
        </authorList>
    </citation>
    <scope>NUCLEOTIDE SEQUENCE [LARGE SCALE GENOMIC DNA]</scope>
    <source>
        <strain evidence="1 2">F39-2</strain>
    </source>
</reference>
<evidence type="ECO:0000313" key="1">
    <source>
        <dbReference type="EMBL" id="QJD96643.1"/>
    </source>
</evidence>
<dbReference type="AlphaFoldDB" id="A0A7L5E722"/>
<organism evidence="1 2">
    <name type="scientific">Mucilaginibacter robiniae</name>
    <dbReference type="NCBI Taxonomy" id="2728022"/>
    <lineage>
        <taxon>Bacteria</taxon>
        <taxon>Pseudomonadati</taxon>
        <taxon>Bacteroidota</taxon>
        <taxon>Sphingobacteriia</taxon>
        <taxon>Sphingobacteriales</taxon>
        <taxon>Sphingobacteriaceae</taxon>
        <taxon>Mucilaginibacter</taxon>
    </lineage>
</organism>